<evidence type="ECO:0000313" key="1">
    <source>
        <dbReference type="EMBL" id="MBK1706984.1"/>
    </source>
</evidence>
<proteinExistence type="predicted"/>
<sequence>MSDEALIERIRTLYETPLAPEPTALAPELDPIDGVKAVLFDVYGTLLISASGDIGLAGDACDGRDLGQLLASADLDAPSADAAGLDSDGLVQAAIEAEHERARARGADYPEVDILTIWAQVLGTLAMQPTPGQLRRLAIEHEGRSNLVWPMPGLAETLAGLRARGLALGIVSNAQFYTPLILETFLGQPPAGLGLDPECSAWSYQLGVAKPSQTIFRPALEGLQRKHGIRPEQTLYVGNDRRNDIWPAGQLGLRTALFAGDNRSLRLREQDHRLDAVTPDRIITELTQIPGLL</sequence>
<dbReference type="PANTHER" id="PTHR46191:SF2">
    <property type="entry name" value="HALOACID DEHALOGENASE-LIKE HYDROLASE DOMAIN-CONTAINING PROTEIN 3"/>
    <property type="match status" value="1"/>
</dbReference>
<dbReference type="InterPro" id="IPR023214">
    <property type="entry name" value="HAD_sf"/>
</dbReference>
<dbReference type="InterPro" id="IPR036412">
    <property type="entry name" value="HAD-like_sf"/>
</dbReference>
<dbReference type="SUPFAM" id="SSF56784">
    <property type="entry name" value="HAD-like"/>
    <property type="match status" value="1"/>
</dbReference>
<dbReference type="Proteomes" id="UP001296776">
    <property type="component" value="Unassembled WGS sequence"/>
</dbReference>
<accession>A0AAJ0XBK8</accession>
<dbReference type="PRINTS" id="PR00413">
    <property type="entry name" value="HADHALOGNASE"/>
</dbReference>
<protein>
    <submittedName>
        <fullName evidence="1">Uncharacterized protein</fullName>
    </submittedName>
</protein>
<reference evidence="1" key="1">
    <citation type="submission" date="2017-08" db="EMBL/GenBank/DDBJ databases">
        <authorList>
            <person name="Imhoff J.F."/>
            <person name="Rahn T."/>
            <person name="Kuenzel S."/>
            <person name="Neulinger S.C."/>
        </authorList>
    </citation>
    <scope>NUCLEOTIDE SEQUENCE</scope>
    <source>
        <strain evidence="1">DSM 11080</strain>
    </source>
</reference>
<organism evidence="1 2">
    <name type="scientific">Halochromatium glycolicum</name>
    <dbReference type="NCBI Taxonomy" id="85075"/>
    <lineage>
        <taxon>Bacteria</taxon>
        <taxon>Pseudomonadati</taxon>
        <taxon>Pseudomonadota</taxon>
        <taxon>Gammaproteobacteria</taxon>
        <taxon>Chromatiales</taxon>
        <taxon>Chromatiaceae</taxon>
        <taxon>Halochromatium</taxon>
    </lineage>
</organism>
<dbReference type="SFLD" id="SFLDS00003">
    <property type="entry name" value="Haloacid_Dehalogenase"/>
    <property type="match status" value="1"/>
</dbReference>
<dbReference type="InterPro" id="IPR051828">
    <property type="entry name" value="HAD-like_hydrolase_domain"/>
</dbReference>
<comment type="caution">
    <text evidence="1">The sequence shown here is derived from an EMBL/GenBank/DDBJ whole genome shotgun (WGS) entry which is preliminary data.</text>
</comment>
<dbReference type="PANTHER" id="PTHR46191">
    <property type="match status" value="1"/>
</dbReference>
<reference evidence="1" key="2">
    <citation type="journal article" date="2020" name="Microorganisms">
        <title>Osmotic Adaptation and Compatible Solute Biosynthesis of Phototrophic Bacteria as Revealed from Genome Analyses.</title>
        <authorList>
            <person name="Imhoff J.F."/>
            <person name="Rahn T."/>
            <person name="Kunzel S."/>
            <person name="Keller A."/>
            <person name="Neulinger S.C."/>
        </authorList>
    </citation>
    <scope>NUCLEOTIDE SEQUENCE</scope>
    <source>
        <strain evidence="1">DSM 11080</strain>
    </source>
</reference>
<evidence type="ECO:0000313" key="2">
    <source>
        <dbReference type="Proteomes" id="UP001296776"/>
    </source>
</evidence>
<dbReference type="EMBL" id="NRSJ01000059">
    <property type="protein sequence ID" value="MBK1706984.1"/>
    <property type="molecule type" value="Genomic_DNA"/>
</dbReference>
<keyword evidence="2" id="KW-1185">Reference proteome</keyword>
<dbReference type="Gene3D" id="3.40.50.1000">
    <property type="entry name" value="HAD superfamily/HAD-like"/>
    <property type="match status" value="1"/>
</dbReference>
<dbReference type="InterPro" id="IPR006439">
    <property type="entry name" value="HAD-SF_hydro_IA"/>
</dbReference>
<gene>
    <name evidence="1" type="ORF">CKO40_21215</name>
</gene>
<dbReference type="Pfam" id="PF00702">
    <property type="entry name" value="Hydrolase"/>
    <property type="match status" value="1"/>
</dbReference>
<dbReference type="RefSeq" id="WP_200348462.1">
    <property type="nucleotide sequence ID" value="NZ_NRSJ01000059.1"/>
</dbReference>
<dbReference type="AlphaFoldDB" id="A0AAJ0XBK8"/>
<dbReference type="SFLD" id="SFLDG01129">
    <property type="entry name" value="C1.5:_HAD__Beta-PGM__Phosphata"/>
    <property type="match status" value="1"/>
</dbReference>
<name>A0AAJ0XBK8_9GAMM</name>